<evidence type="ECO:0000313" key="3">
    <source>
        <dbReference type="EnsemblProtists" id="EKX40777"/>
    </source>
</evidence>
<dbReference type="OrthoDB" id="10585410at2759"/>
<reference evidence="2 4" key="1">
    <citation type="journal article" date="2012" name="Nature">
        <title>Algal genomes reveal evolutionary mosaicism and the fate of nucleomorphs.</title>
        <authorList>
            <consortium name="DOE Joint Genome Institute"/>
            <person name="Curtis B.A."/>
            <person name="Tanifuji G."/>
            <person name="Burki F."/>
            <person name="Gruber A."/>
            <person name="Irimia M."/>
            <person name="Maruyama S."/>
            <person name="Arias M.C."/>
            <person name="Ball S.G."/>
            <person name="Gile G.H."/>
            <person name="Hirakawa Y."/>
            <person name="Hopkins J.F."/>
            <person name="Kuo A."/>
            <person name="Rensing S.A."/>
            <person name="Schmutz J."/>
            <person name="Symeonidi A."/>
            <person name="Elias M."/>
            <person name="Eveleigh R.J."/>
            <person name="Herman E.K."/>
            <person name="Klute M.J."/>
            <person name="Nakayama T."/>
            <person name="Obornik M."/>
            <person name="Reyes-Prieto A."/>
            <person name="Armbrust E.V."/>
            <person name="Aves S.J."/>
            <person name="Beiko R.G."/>
            <person name="Coutinho P."/>
            <person name="Dacks J.B."/>
            <person name="Durnford D.G."/>
            <person name="Fast N.M."/>
            <person name="Green B.R."/>
            <person name="Grisdale C.J."/>
            <person name="Hempel F."/>
            <person name="Henrissat B."/>
            <person name="Hoppner M.P."/>
            <person name="Ishida K."/>
            <person name="Kim E."/>
            <person name="Koreny L."/>
            <person name="Kroth P.G."/>
            <person name="Liu Y."/>
            <person name="Malik S.B."/>
            <person name="Maier U.G."/>
            <person name="McRose D."/>
            <person name="Mock T."/>
            <person name="Neilson J.A."/>
            <person name="Onodera N.T."/>
            <person name="Poole A.M."/>
            <person name="Pritham E.J."/>
            <person name="Richards T.A."/>
            <person name="Rocap G."/>
            <person name="Roy S.W."/>
            <person name="Sarai C."/>
            <person name="Schaack S."/>
            <person name="Shirato S."/>
            <person name="Slamovits C.H."/>
            <person name="Spencer D.F."/>
            <person name="Suzuki S."/>
            <person name="Worden A.Z."/>
            <person name="Zauner S."/>
            <person name="Barry K."/>
            <person name="Bell C."/>
            <person name="Bharti A.K."/>
            <person name="Crow J.A."/>
            <person name="Grimwood J."/>
            <person name="Kramer R."/>
            <person name="Lindquist E."/>
            <person name="Lucas S."/>
            <person name="Salamov A."/>
            <person name="McFadden G.I."/>
            <person name="Lane C.E."/>
            <person name="Keeling P.J."/>
            <person name="Gray M.W."/>
            <person name="Grigoriev I.V."/>
            <person name="Archibald J.M."/>
        </authorList>
    </citation>
    <scope>NUCLEOTIDE SEQUENCE</scope>
    <source>
        <strain evidence="2 4">CCMP2712</strain>
    </source>
</reference>
<feature type="compositionally biased region" description="Polar residues" evidence="1">
    <location>
        <begin position="65"/>
        <end position="77"/>
    </location>
</feature>
<accession>L1IXI0</accession>
<dbReference type="KEGG" id="gtt:GUITHDRAFT_164545"/>
<dbReference type="AlphaFoldDB" id="L1IXI0"/>
<evidence type="ECO:0000313" key="4">
    <source>
        <dbReference type="Proteomes" id="UP000011087"/>
    </source>
</evidence>
<reference evidence="3" key="3">
    <citation type="submission" date="2016-03" db="UniProtKB">
        <authorList>
            <consortium name="EnsemblProtists"/>
        </authorList>
    </citation>
    <scope>IDENTIFICATION</scope>
</reference>
<dbReference type="HOGENOM" id="CLU_925750_0_0_1"/>
<dbReference type="GeneID" id="17297487"/>
<dbReference type="PaxDb" id="55529-EKX40777"/>
<dbReference type="Proteomes" id="UP000011087">
    <property type="component" value="Unassembled WGS sequence"/>
</dbReference>
<keyword evidence="4" id="KW-1185">Reference proteome</keyword>
<evidence type="ECO:0000256" key="1">
    <source>
        <dbReference type="SAM" id="MobiDB-lite"/>
    </source>
</evidence>
<dbReference type="EMBL" id="JH993028">
    <property type="protein sequence ID" value="EKX40777.1"/>
    <property type="molecule type" value="Genomic_DNA"/>
</dbReference>
<sequence>MMDIDFNDPIATFDAPSPFDMLESDEAQDNCCEESRSEWLSRFFGEEPNLPLETLEEASRLPGISRSNSEPLPYSRQSSETLDVLPPEQLCFLGFTDSQCDSDGGFDMCETWFQEEGQPRESKQQQQEFSESSATVLMKKTQRGLHVASNPQIQQTARDGQAHWAEKVKMMRREHALLRVAELNRAFPRQIAECCRLNLKSQKESLLLCLQRAVRDKLIQPGKFVNPADMKRSFLGWTQFTIRPGCAESFRIQIEEMFEEKEPKRNTIHSLFRRAGLVPKDWKRAWEGKASFYFRARCKRI</sequence>
<dbReference type="EnsemblProtists" id="EKX40777">
    <property type="protein sequence ID" value="EKX40777"/>
    <property type="gene ID" value="GUITHDRAFT_164545"/>
</dbReference>
<reference evidence="4" key="2">
    <citation type="submission" date="2012-11" db="EMBL/GenBank/DDBJ databases">
        <authorList>
            <person name="Kuo A."/>
            <person name="Curtis B.A."/>
            <person name="Tanifuji G."/>
            <person name="Burki F."/>
            <person name="Gruber A."/>
            <person name="Irimia M."/>
            <person name="Maruyama S."/>
            <person name="Arias M.C."/>
            <person name="Ball S.G."/>
            <person name="Gile G.H."/>
            <person name="Hirakawa Y."/>
            <person name="Hopkins J.F."/>
            <person name="Rensing S.A."/>
            <person name="Schmutz J."/>
            <person name="Symeonidi A."/>
            <person name="Elias M."/>
            <person name="Eveleigh R.J."/>
            <person name="Herman E.K."/>
            <person name="Klute M.J."/>
            <person name="Nakayama T."/>
            <person name="Obornik M."/>
            <person name="Reyes-Prieto A."/>
            <person name="Armbrust E.V."/>
            <person name="Aves S.J."/>
            <person name="Beiko R.G."/>
            <person name="Coutinho P."/>
            <person name="Dacks J.B."/>
            <person name="Durnford D.G."/>
            <person name="Fast N.M."/>
            <person name="Green B.R."/>
            <person name="Grisdale C."/>
            <person name="Hempe F."/>
            <person name="Henrissat B."/>
            <person name="Hoppner M.P."/>
            <person name="Ishida K.-I."/>
            <person name="Kim E."/>
            <person name="Koreny L."/>
            <person name="Kroth P.G."/>
            <person name="Liu Y."/>
            <person name="Malik S.-B."/>
            <person name="Maier U.G."/>
            <person name="McRose D."/>
            <person name="Mock T."/>
            <person name="Neilson J.A."/>
            <person name="Onodera N.T."/>
            <person name="Poole A.M."/>
            <person name="Pritham E.J."/>
            <person name="Richards T.A."/>
            <person name="Rocap G."/>
            <person name="Roy S.W."/>
            <person name="Sarai C."/>
            <person name="Schaack S."/>
            <person name="Shirato S."/>
            <person name="Slamovits C.H."/>
            <person name="Spencer D.F."/>
            <person name="Suzuki S."/>
            <person name="Worden A.Z."/>
            <person name="Zauner S."/>
            <person name="Barry K."/>
            <person name="Bell C."/>
            <person name="Bharti A.K."/>
            <person name="Crow J.A."/>
            <person name="Grimwood J."/>
            <person name="Kramer R."/>
            <person name="Lindquist E."/>
            <person name="Lucas S."/>
            <person name="Salamov A."/>
            <person name="McFadden G.I."/>
            <person name="Lane C.E."/>
            <person name="Keeling P.J."/>
            <person name="Gray M.W."/>
            <person name="Grigoriev I.V."/>
            <person name="Archibald J.M."/>
        </authorList>
    </citation>
    <scope>NUCLEOTIDE SEQUENCE</scope>
    <source>
        <strain evidence="4">CCMP2712</strain>
    </source>
</reference>
<organism evidence="2">
    <name type="scientific">Guillardia theta (strain CCMP2712)</name>
    <name type="common">Cryptophyte</name>
    <dbReference type="NCBI Taxonomy" id="905079"/>
    <lineage>
        <taxon>Eukaryota</taxon>
        <taxon>Cryptophyceae</taxon>
        <taxon>Pyrenomonadales</taxon>
        <taxon>Geminigeraceae</taxon>
        <taxon>Guillardia</taxon>
    </lineage>
</organism>
<gene>
    <name evidence="2" type="ORF">GUITHDRAFT_164545</name>
</gene>
<evidence type="ECO:0000313" key="2">
    <source>
        <dbReference type="EMBL" id="EKX40777.1"/>
    </source>
</evidence>
<name>L1IXI0_GUITC</name>
<dbReference type="RefSeq" id="XP_005827757.1">
    <property type="nucleotide sequence ID" value="XM_005827700.1"/>
</dbReference>
<feature type="region of interest" description="Disordered" evidence="1">
    <location>
        <begin position="54"/>
        <end position="77"/>
    </location>
</feature>
<proteinExistence type="predicted"/>
<protein>
    <submittedName>
        <fullName evidence="2 3">Uncharacterized protein</fullName>
    </submittedName>
</protein>